<protein>
    <submittedName>
        <fullName evidence="2">M48 family metallopeptidase</fullName>
    </submittedName>
</protein>
<organism evidence="2 3">
    <name type="scientific">Comamonas squillarum</name>
    <dbReference type="NCBI Taxonomy" id="2977320"/>
    <lineage>
        <taxon>Bacteria</taxon>
        <taxon>Pseudomonadati</taxon>
        <taxon>Pseudomonadota</taxon>
        <taxon>Betaproteobacteria</taxon>
        <taxon>Burkholderiales</taxon>
        <taxon>Comamonadaceae</taxon>
        <taxon>Comamonas</taxon>
    </lineage>
</organism>
<dbReference type="CDD" id="cd07328">
    <property type="entry name" value="M48_Ste24p_like"/>
    <property type="match status" value="1"/>
</dbReference>
<accession>A0ABY6A4I7</accession>
<evidence type="ECO:0000256" key="1">
    <source>
        <dbReference type="SAM" id="Phobius"/>
    </source>
</evidence>
<dbReference type="RefSeq" id="WP_182343285.1">
    <property type="nucleotide sequence ID" value="NZ_CP104377.1"/>
</dbReference>
<dbReference type="Proteomes" id="UP001058290">
    <property type="component" value="Chromosome"/>
</dbReference>
<reference evidence="2" key="1">
    <citation type="submission" date="2022-09" db="EMBL/GenBank/DDBJ databases">
        <title>Bacterial diversity in gut of crayfish and pufferfish.</title>
        <authorList>
            <person name="Huang Y."/>
        </authorList>
    </citation>
    <scope>NUCLEOTIDE SEQUENCE</scope>
    <source>
        <strain evidence="2">PR12</strain>
    </source>
</reference>
<keyword evidence="1" id="KW-1133">Transmembrane helix</keyword>
<feature type="transmembrane region" description="Helical" evidence="1">
    <location>
        <begin position="28"/>
        <end position="52"/>
    </location>
</feature>
<evidence type="ECO:0000313" key="3">
    <source>
        <dbReference type="Proteomes" id="UP001058290"/>
    </source>
</evidence>
<proteinExistence type="predicted"/>
<keyword evidence="1" id="KW-0472">Membrane</keyword>
<keyword evidence="3" id="KW-1185">Reference proteome</keyword>
<gene>
    <name evidence="2" type="ORF">N4T19_11220</name>
</gene>
<name>A0ABY6A4I7_9BURK</name>
<keyword evidence="1" id="KW-0812">Transmembrane</keyword>
<sequence length="654" mass="74269">MEQIDFVQRVDAYTRAAASEPAVFRRHVFGMLLLAGLWIWGGLLLGLVLLAWSVLSFVYLGFHGLQIFGLFAGLALLLSVLRLTRSDWVAPEGIAVPAAECPRLFEALERVRQKVRGPRISQLVITEDYGLRIAQQMRLGGLLPARYHLLLGLPLAMAIDRPRLVALIAQEYSHLRRRQGWLQAAVYRARRRLQGLHERLADARQMTHLGWANERFMRWYLPRWWAASFVVARQDEAVADRMAARWVSKPLMGEALSEVAVRGRWFREQFWTMHWLRARELASPIGPFSLMAGVMNHSMDVNWVYQGWKQEYHAPASYQDTPPSLRERLRGLDVPPGLTPMSSSNCLAWLGKRSERWIELLDQRWCVRHGHDWVAYRQILSASAARVAALMPREPYLDADQLVELGWQLQSTALQHQDAPLPIYQRALELEPGNARALAACASLHMGMDWEAQLQYLAQAFAQLPAMGAAWCQLASGVLDVLEDEDFDEASVRQLRSDWRAREALARTQLQALRDERLAQGSLLGARACTALPHPLWASELAALQLHLQHCPRLRRAWLLARPLRSLPGAYALVLVLDRPGVHYQDNKRLELQWRGYLERELLLCKLVPLWITHVEELGPTALRQLAAMPWGLVYDRTEQPGGAPSSGTAPLTG</sequence>
<feature type="transmembrane region" description="Helical" evidence="1">
    <location>
        <begin position="58"/>
        <end position="81"/>
    </location>
</feature>
<evidence type="ECO:0000313" key="2">
    <source>
        <dbReference type="EMBL" id="UXC20631.1"/>
    </source>
</evidence>
<dbReference type="EMBL" id="CP104377">
    <property type="protein sequence ID" value="UXC20631.1"/>
    <property type="molecule type" value="Genomic_DNA"/>
</dbReference>